<comment type="subcellular location">
    <subcellularLocation>
        <location evidence="1">Cytoplasm</location>
        <location evidence="1">Cytoskeleton</location>
        <location evidence="1">Flagellum axoneme</location>
    </subcellularLocation>
    <subcellularLocation>
        <location evidence="9">Dynein axonemal particle</location>
    </subcellularLocation>
</comment>
<dbReference type="GO" id="GO:0045504">
    <property type="term" value="F:dynein heavy chain binding"/>
    <property type="evidence" value="ECO:0007669"/>
    <property type="project" value="TreeGrafter"/>
</dbReference>
<dbReference type="Pfam" id="PF00400">
    <property type="entry name" value="WD40"/>
    <property type="match status" value="1"/>
</dbReference>
<dbReference type="InterPro" id="IPR036322">
    <property type="entry name" value="WD40_repeat_dom_sf"/>
</dbReference>
<keyword evidence="3 12" id="KW-0853">WD repeat</keyword>
<keyword evidence="4" id="KW-0677">Repeat</keyword>
<evidence type="ECO:0000256" key="8">
    <source>
        <dbReference type="ARBA" id="ARBA00023273"/>
    </source>
</evidence>
<evidence type="ECO:0000256" key="4">
    <source>
        <dbReference type="ARBA" id="ARBA00022737"/>
    </source>
</evidence>
<evidence type="ECO:0000256" key="3">
    <source>
        <dbReference type="ARBA" id="ARBA00022574"/>
    </source>
</evidence>
<keyword evidence="2" id="KW-0963">Cytoplasm</keyword>
<dbReference type="InterPro" id="IPR015943">
    <property type="entry name" value="WD40/YVTN_repeat-like_dom_sf"/>
</dbReference>
<evidence type="ECO:0000256" key="5">
    <source>
        <dbReference type="ARBA" id="ARBA00022846"/>
    </source>
</evidence>
<dbReference type="SUPFAM" id="SSF50978">
    <property type="entry name" value="WD40 repeat-like"/>
    <property type="match status" value="1"/>
</dbReference>
<feature type="repeat" description="WD" evidence="12">
    <location>
        <begin position="584"/>
        <end position="616"/>
    </location>
</feature>
<evidence type="ECO:0000256" key="10">
    <source>
        <dbReference type="ARBA" id="ARBA00040002"/>
    </source>
</evidence>
<dbReference type="InterPro" id="IPR050687">
    <property type="entry name" value="Dynein_IC"/>
</dbReference>
<dbReference type="PANTHER" id="PTHR12442">
    <property type="entry name" value="DYNEIN INTERMEDIATE CHAIN"/>
    <property type="match status" value="1"/>
</dbReference>
<feature type="region of interest" description="Disordered" evidence="13">
    <location>
        <begin position="233"/>
        <end position="253"/>
    </location>
</feature>
<dbReference type="PANTHER" id="PTHR12442:SF12">
    <property type="entry name" value="DYNEIN AXONEMAL INTERMEDIATE CHAIN 4"/>
    <property type="match status" value="1"/>
</dbReference>
<gene>
    <name evidence="14" type="ORF">NDU88_002519</name>
</gene>
<dbReference type="FunFam" id="2.130.10.10:FF:000373">
    <property type="entry name" value="WD repeat domain 78"/>
    <property type="match status" value="1"/>
</dbReference>
<dbReference type="GO" id="GO:0120293">
    <property type="term" value="C:dynein axonemal particle"/>
    <property type="evidence" value="ECO:0007669"/>
    <property type="project" value="UniProtKB-SubCell"/>
</dbReference>
<evidence type="ECO:0000256" key="12">
    <source>
        <dbReference type="PROSITE-ProRule" id="PRU00221"/>
    </source>
</evidence>
<dbReference type="EMBL" id="JANPWB010000007">
    <property type="protein sequence ID" value="KAJ1170646.1"/>
    <property type="molecule type" value="Genomic_DNA"/>
</dbReference>
<keyword evidence="7" id="KW-0206">Cytoskeleton</keyword>
<keyword evidence="15" id="KW-1185">Reference proteome</keyword>
<evidence type="ECO:0000256" key="6">
    <source>
        <dbReference type="ARBA" id="ARBA00023069"/>
    </source>
</evidence>
<evidence type="ECO:0000256" key="2">
    <source>
        <dbReference type="ARBA" id="ARBA00022490"/>
    </source>
</evidence>
<feature type="compositionally biased region" description="Low complexity" evidence="13">
    <location>
        <begin position="83"/>
        <end position="94"/>
    </location>
</feature>
<reference evidence="14" key="1">
    <citation type="journal article" date="2022" name="bioRxiv">
        <title>Sequencing and chromosome-scale assembly of the giantPleurodeles waltlgenome.</title>
        <authorList>
            <person name="Brown T."/>
            <person name="Elewa A."/>
            <person name="Iarovenko S."/>
            <person name="Subramanian E."/>
            <person name="Araus A.J."/>
            <person name="Petzold A."/>
            <person name="Susuki M."/>
            <person name="Suzuki K.-i.T."/>
            <person name="Hayashi T."/>
            <person name="Toyoda A."/>
            <person name="Oliveira C."/>
            <person name="Osipova E."/>
            <person name="Leigh N.D."/>
            <person name="Simon A."/>
            <person name="Yun M.H."/>
        </authorList>
    </citation>
    <scope>NUCLEOTIDE SEQUENCE</scope>
    <source>
        <strain evidence="14">20211129_DDA</strain>
        <tissue evidence="14">Liver</tissue>
    </source>
</reference>
<dbReference type="GO" id="GO:0005858">
    <property type="term" value="C:axonemal dynein complex"/>
    <property type="evidence" value="ECO:0007669"/>
    <property type="project" value="TreeGrafter"/>
</dbReference>
<dbReference type="FunFam" id="2.130.10.10:FF:000379">
    <property type="entry name" value="WD repeat domain 78"/>
    <property type="match status" value="1"/>
</dbReference>
<dbReference type="AlphaFoldDB" id="A0AAV7T326"/>
<sequence length="731" mass="81286">MDKVSLHGVKQTVKVFDDQGFDVTPRPLFLPEPGFSQTKQSKIFASTDTSGVASSDILSTISLQTGITASFMGPFTRSTFGGSMASKSSRSAESISDEIEEHSARRDTAVSLSDIQIRRDEIREQVTEQDLNKVVDVFLTETDTIWFLDMPALLVSVDSEEAEKIKLKNDVYSELCKNRAGNDRYIERMTQTFNGAPKSKEVQSDKIHMTDAAIMATTWDLYDSMNNLASELSSKAPTKSSKSSASIGSSKSNVSKTVEGSTLISRTDSSTSSSIMDVENIILARIPEETPNAADEILHSAKFQADLFFMERILVENNFQPKLATYRQLPILTDPDLSYGIEVKDVCPDTVTLSLNRLWSFACELTKGCNVSSTAWNKKNPDLLAVGYGEFGFKKQKGGLACCWSLKNTTWPERIVHCEAGVTAVDFSASNPNLLAVGMYNGTVAIYNVQNNNSIPVMDSNQSPGKHTSPVWQLKWLDQDRCTLGEDKGEMLISVSADGRITRWYMRKGLDSTDLMKIKRTGPEKSKKSTQERDKKTEAFIFRRAPGMCFDFHPKDQNIYLTGTEEGHIHKCSCSYNEQFLDTYRGHKGPVYRIAWSPFCPDVFLSCSADWSISLWRQDVLQPILSFSSTTTAVYDIMWSPYSAVVFGAVNENRVEIWDLNISTLEPVIVNVPNPGVVFTTILFAKTTNCVLIGDSDGHVSVYEMRNICATKTSQVDQLYDIITTTLASQL</sequence>
<dbReference type="GO" id="GO:0003341">
    <property type="term" value="P:cilium movement"/>
    <property type="evidence" value="ECO:0007669"/>
    <property type="project" value="TreeGrafter"/>
</dbReference>
<evidence type="ECO:0000256" key="7">
    <source>
        <dbReference type="ARBA" id="ARBA00023212"/>
    </source>
</evidence>
<dbReference type="InterPro" id="IPR001680">
    <property type="entry name" value="WD40_rpt"/>
</dbReference>
<evidence type="ECO:0000313" key="14">
    <source>
        <dbReference type="EMBL" id="KAJ1170646.1"/>
    </source>
</evidence>
<keyword evidence="6" id="KW-0969">Cilium</keyword>
<organism evidence="14 15">
    <name type="scientific">Pleurodeles waltl</name>
    <name type="common">Iberian ribbed newt</name>
    <dbReference type="NCBI Taxonomy" id="8319"/>
    <lineage>
        <taxon>Eukaryota</taxon>
        <taxon>Metazoa</taxon>
        <taxon>Chordata</taxon>
        <taxon>Craniata</taxon>
        <taxon>Vertebrata</taxon>
        <taxon>Euteleostomi</taxon>
        <taxon>Amphibia</taxon>
        <taxon>Batrachia</taxon>
        <taxon>Caudata</taxon>
        <taxon>Salamandroidea</taxon>
        <taxon>Salamandridae</taxon>
        <taxon>Pleurodelinae</taxon>
        <taxon>Pleurodeles</taxon>
    </lineage>
</organism>
<keyword evidence="8" id="KW-0966">Cell projection</keyword>
<feature type="repeat" description="WD" evidence="12">
    <location>
        <begin position="627"/>
        <end position="661"/>
    </location>
</feature>
<protein>
    <recommendedName>
        <fullName evidence="10">Dynein axonemal intermediate chain 4</fullName>
    </recommendedName>
    <alternativeName>
        <fullName evidence="11">WD repeat-containing protein 78</fullName>
    </alternativeName>
</protein>
<dbReference type="Gene3D" id="2.130.10.10">
    <property type="entry name" value="YVTN repeat-like/Quinoprotein amine dehydrogenase"/>
    <property type="match status" value="2"/>
</dbReference>
<dbReference type="SMART" id="SM00320">
    <property type="entry name" value="WD40"/>
    <property type="match status" value="6"/>
</dbReference>
<evidence type="ECO:0000313" key="15">
    <source>
        <dbReference type="Proteomes" id="UP001066276"/>
    </source>
</evidence>
<comment type="caution">
    <text evidence="14">The sequence shown here is derived from an EMBL/GenBank/DDBJ whole genome shotgun (WGS) entry which is preliminary data.</text>
</comment>
<evidence type="ECO:0000256" key="13">
    <source>
        <dbReference type="SAM" id="MobiDB-lite"/>
    </source>
</evidence>
<name>A0AAV7T326_PLEWA</name>
<dbReference type="Proteomes" id="UP001066276">
    <property type="component" value="Chromosome 4_1"/>
</dbReference>
<dbReference type="PROSITE" id="PS50082">
    <property type="entry name" value="WD_REPEATS_2"/>
    <property type="match status" value="2"/>
</dbReference>
<accession>A0AAV7T326</accession>
<evidence type="ECO:0000256" key="1">
    <source>
        <dbReference type="ARBA" id="ARBA00004611"/>
    </source>
</evidence>
<proteinExistence type="predicted"/>
<dbReference type="GO" id="GO:0045503">
    <property type="term" value="F:dynein light chain binding"/>
    <property type="evidence" value="ECO:0007669"/>
    <property type="project" value="TreeGrafter"/>
</dbReference>
<evidence type="ECO:0000256" key="9">
    <source>
        <dbReference type="ARBA" id="ARBA00024190"/>
    </source>
</evidence>
<feature type="region of interest" description="Disordered" evidence="13">
    <location>
        <begin position="81"/>
        <end position="103"/>
    </location>
</feature>
<keyword evidence="5" id="KW-0282">Flagellum</keyword>
<evidence type="ECO:0000256" key="11">
    <source>
        <dbReference type="ARBA" id="ARBA00041557"/>
    </source>
</evidence>